<name>A0A243W4V1_9BACT</name>
<comment type="caution">
    <text evidence="1">The sequence shown here is derived from an EMBL/GenBank/DDBJ whole genome shotgun (WGS) entry which is preliminary data.</text>
</comment>
<dbReference type="InterPro" id="IPR036390">
    <property type="entry name" value="WH_DNA-bd_sf"/>
</dbReference>
<accession>A0A243W4V1</accession>
<dbReference type="AlphaFoldDB" id="A0A243W4V1"/>
<keyword evidence="2" id="KW-1185">Reference proteome</keyword>
<dbReference type="EMBL" id="MTSE01000080">
    <property type="protein sequence ID" value="OUJ67353.1"/>
    <property type="molecule type" value="Genomic_DNA"/>
</dbReference>
<dbReference type="Proteomes" id="UP000194873">
    <property type="component" value="Unassembled WGS sequence"/>
</dbReference>
<proteinExistence type="predicted"/>
<evidence type="ECO:0000313" key="1">
    <source>
        <dbReference type="EMBL" id="OUJ67353.1"/>
    </source>
</evidence>
<protein>
    <submittedName>
        <fullName evidence="1">Uncharacterized protein</fullName>
    </submittedName>
</protein>
<sequence>MAAKKQAFLDALRASEGQLEEYDLGENLGFTKQETQQVIEELEEEGKIVYQALSLCRYAVAS</sequence>
<evidence type="ECO:0000313" key="2">
    <source>
        <dbReference type="Proteomes" id="UP000194873"/>
    </source>
</evidence>
<organism evidence="1 2">
    <name type="scientific">Hymenobacter crusticola</name>
    <dbReference type="NCBI Taxonomy" id="1770526"/>
    <lineage>
        <taxon>Bacteria</taxon>
        <taxon>Pseudomonadati</taxon>
        <taxon>Bacteroidota</taxon>
        <taxon>Cytophagia</taxon>
        <taxon>Cytophagales</taxon>
        <taxon>Hymenobacteraceae</taxon>
        <taxon>Hymenobacter</taxon>
    </lineage>
</organism>
<dbReference type="SUPFAM" id="SSF46785">
    <property type="entry name" value="Winged helix' DNA-binding domain"/>
    <property type="match status" value="1"/>
</dbReference>
<reference evidence="1 2" key="1">
    <citation type="submission" date="2017-01" db="EMBL/GenBank/DDBJ databases">
        <title>A new Hymenobacter.</title>
        <authorList>
            <person name="Liang Y."/>
            <person name="Feng F."/>
        </authorList>
    </citation>
    <scope>NUCLEOTIDE SEQUENCE [LARGE SCALE GENOMIC DNA]</scope>
    <source>
        <strain evidence="1">MIMBbqt21</strain>
    </source>
</reference>
<gene>
    <name evidence="1" type="ORF">BXP70_28890</name>
</gene>